<feature type="non-terminal residue" evidence="2">
    <location>
        <position position="93"/>
    </location>
</feature>
<comment type="caution">
    <text evidence="2">The sequence shown here is derived from an EMBL/GenBank/DDBJ whole genome shotgun (WGS) entry which is preliminary data.</text>
</comment>
<gene>
    <name evidence="2" type="ORF">OBE_17405</name>
</gene>
<dbReference type="InterPro" id="IPR043753">
    <property type="entry name" value="DUF5699"/>
</dbReference>
<reference evidence="2" key="1">
    <citation type="journal article" date="2013" name="Environ. Microbiol.">
        <title>Microbiota from the distal guts of lean and obese adolescents exhibit partial functional redundancy besides clear differences in community structure.</title>
        <authorList>
            <person name="Ferrer M."/>
            <person name="Ruiz A."/>
            <person name="Lanza F."/>
            <person name="Haange S.B."/>
            <person name="Oberbach A."/>
            <person name="Till H."/>
            <person name="Bargiela R."/>
            <person name="Campoy C."/>
            <person name="Segura M.T."/>
            <person name="Richter M."/>
            <person name="von Bergen M."/>
            <person name="Seifert J."/>
            <person name="Suarez A."/>
        </authorList>
    </citation>
    <scope>NUCLEOTIDE SEQUENCE</scope>
</reference>
<proteinExistence type="predicted"/>
<organism evidence="2">
    <name type="scientific">human gut metagenome</name>
    <dbReference type="NCBI Taxonomy" id="408170"/>
    <lineage>
        <taxon>unclassified sequences</taxon>
        <taxon>metagenomes</taxon>
        <taxon>organismal metagenomes</taxon>
    </lineage>
</organism>
<dbReference type="AlphaFoldDB" id="K1SAZ3"/>
<dbReference type="Pfam" id="PF18956">
    <property type="entry name" value="DUF5699"/>
    <property type="match status" value="1"/>
</dbReference>
<accession>K1SAZ3</accession>
<dbReference type="EMBL" id="AJWZ01011621">
    <property type="protein sequence ID" value="EKC44571.1"/>
    <property type="molecule type" value="Genomic_DNA"/>
</dbReference>
<feature type="transmembrane region" description="Helical" evidence="1">
    <location>
        <begin position="28"/>
        <end position="53"/>
    </location>
</feature>
<evidence type="ECO:0000313" key="2">
    <source>
        <dbReference type="EMBL" id="EKC44571.1"/>
    </source>
</evidence>
<evidence type="ECO:0000256" key="1">
    <source>
        <dbReference type="SAM" id="Phobius"/>
    </source>
</evidence>
<protein>
    <submittedName>
        <fullName evidence="2">Uncharacterized protein</fullName>
    </submittedName>
</protein>
<sequence>MMREKRMPCANGIWSVGGGTWNEDFEMLLMIVTAPVILVLTLFVWLCTGLIYISSLVLGLLSTVIALLGVAVIITYSPQNGVILLVIAFLISP</sequence>
<keyword evidence="1" id="KW-0472">Membrane</keyword>
<keyword evidence="1" id="KW-1133">Transmembrane helix</keyword>
<keyword evidence="1" id="KW-0812">Transmembrane</keyword>
<name>K1SAZ3_9ZZZZ</name>